<comment type="caution">
    <text evidence="3">The sequence shown here is derived from an EMBL/GenBank/DDBJ whole genome shotgun (WGS) entry which is preliminary data.</text>
</comment>
<evidence type="ECO:0000313" key="3">
    <source>
        <dbReference type="EMBL" id="MBK1853508.1"/>
    </source>
</evidence>
<gene>
    <name evidence="3" type="ORF">JIN83_00900</name>
</gene>
<feature type="compositionally biased region" description="Low complexity" evidence="1">
    <location>
        <begin position="12"/>
        <end position="23"/>
    </location>
</feature>
<evidence type="ECO:0000313" key="4">
    <source>
        <dbReference type="Proteomes" id="UP000634206"/>
    </source>
</evidence>
<sequence>MDDLSHTPSPPESSALPSSAPPSGLHIPPQPPAGMPGQAPDAQDVEHIRILSICYYVMAGLTALLACVPIFHLLVGVMMLTGGFGSSTVSPQEKESMQMAGALFTGVATLIILSGWVIALLNFLVARRIVRRESRLLCLVVAGINCLNMPMGTVLGVFTFIVLNRPQVIQSFDARQRST</sequence>
<evidence type="ECO:0008006" key="5">
    <source>
        <dbReference type="Google" id="ProtNLM"/>
    </source>
</evidence>
<keyword evidence="2" id="KW-0472">Membrane</keyword>
<organism evidence="3 4">
    <name type="scientific">Oceaniferula flava</name>
    <dbReference type="NCBI Taxonomy" id="2800421"/>
    <lineage>
        <taxon>Bacteria</taxon>
        <taxon>Pseudomonadati</taxon>
        <taxon>Verrucomicrobiota</taxon>
        <taxon>Verrucomicrobiia</taxon>
        <taxon>Verrucomicrobiales</taxon>
        <taxon>Verrucomicrobiaceae</taxon>
        <taxon>Oceaniferula</taxon>
    </lineage>
</organism>
<name>A0AAE2S9G8_9BACT</name>
<evidence type="ECO:0000256" key="1">
    <source>
        <dbReference type="SAM" id="MobiDB-lite"/>
    </source>
</evidence>
<feature type="transmembrane region" description="Helical" evidence="2">
    <location>
        <begin position="100"/>
        <end position="124"/>
    </location>
</feature>
<feature type="region of interest" description="Disordered" evidence="1">
    <location>
        <begin position="1"/>
        <end position="40"/>
    </location>
</feature>
<feature type="transmembrane region" description="Helical" evidence="2">
    <location>
        <begin position="136"/>
        <end position="163"/>
    </location>
</feature>
<dbReference type="AlphaFoldDB" id="A0AAE2S9G8"/>
<protein>
    <recommendedName>
        <fullName evidence="5">Transmembrane protein</fullName>
    </recommendedName>
</protein>
<proteinExistence type="predicted"/>
<dbReference type="Proteomes" id="UP000634206">
    <property type="component" value="Unassembled WGS sequence"/>
</dbReference>
<dbReference type="RefSeq" id="WP_309488105.1">
    <property type="nucleotide sequence ID" value="NZ_JAENIG010000001.1"/>
</dbReference>
<reference evidence="3" key="1">
    <citation type="submission" date="2021-01" db="EMBL/GenBank/DDBJ databases">
        <title>Modified the classification status of verrucomicrobia.</title>
        <authorList>
            <person name="Feng X."/>
        </authorList>
    </citation>
    <scope>NUCLEOTIDE SEQUENCE</scope>
    <source>
        <strain evidence="3">5K15</strain>
    </source>
</reference>
<evidence type="ECO:0000256" key="2">
    <source>
        <dbReference type="SAM" id="Phobius"/>
    </source>
</evidence>
<keyword evidence="2" id="KW-0812">Transmembrane</keyword>
<feature type="transmembrane region" description="Helical" evidence="2">
    <location>
        <begin position="53"/>
        <end position="80"/>
    </location>
</feature>
<dbReference type="EMBL" id="JAENIG010000001">
    <property type="protein sequence ID" value="MBK1853508.1"/>
    <property type="molecule type" value="Genomic_DNA"/>
</dbReference>
<accession>A0AAE2S9G8</accession>
<keyword evidence="4" id="KW-1185">Reference proteome</keyword>
<keyword evidence="2" id="KW-1133">Transmembrane helix</keyword>